<dbReference type="PANTHER" id="PTHR12128">
    <property type="entry name" value="DIHYDRODIPICOLINATE SYNTHASE"/>
    <property type="match status" value="1"/>
</dbReference>
<dbReference type="RefSeq" id="WP_065116470.1">
    <property type="nucleotide sequence ID" value="NZ_CAICSX020000002.1"/>
</dbReference>
<comment type="caution">
    <text evidence="5">The sequence shown here is derived from an EMBL/GenBank/DDBJ whole genome shotgun (WGS) entry which is preliminary data.</text>
</comment>
<dbReference type="CDD" id="cd00408">
    <property type="entry name" value="DHDPS-like"/>
    <property type="match status" value="1"/>
</dbReference>
<reference evidence="5 6" key="1">
    <citation type="submission" date="2020-06" db="EMBL/GenBank/DDBJ databases">
        <authorList>
            <person name="De Coninck B."/>
            <person name="Ibrahim H."/>
        </authorList>
    </citation>
    <scope>NUCLEOTIDE SEQUENCE [LARGE SCALE GENOMIC DNA]</scope>
    <source>
        <strain evidence="5">Ag_rhizogenes_K599</strain>
    </source>
</reference>
<name>A0AAN2A4V3_RHIRH</name>
<dbReference type="InterPro" id="IPR002220">
    <property type="entry name" value="DapA-like"/>
</dbReference>
<keyword evidence="2 3" id="KW-0456">Lyase</keyword>
<comment type="similarity">
    <text evidence="1 3">Belongs to the DapA family.</text>
</comment>
<dbReference type="KEGG" id="aro:B0909_23265"/>
<dbReference type="SMART" id="SM01130">
    <property type="entry name" value="DHDPS"/>
    <property type="match status" value="1"/>
</dbReference>
<dbReference type="GO" id="GO:0005829">
    <property type="term" value="C:cytosol"/>
    <property type="evidence" value="ECO:0007669"/>
    <property type="project" value="TreeGrafter"/>
</dbReference>
<dbReference type="Gene3D" id="3.20.20.70">
    <property type="entry name" value="Aldolase class I"/>
    <property type="match status" value="1"/>
</dbReference>
<evidence type="ECO:0000256" key="2">
    <source>
        <dbReference type="ARBA" id="ARBA00023239"/>
    </source>
</evidence>
<evidence type="ECO:0000256" key="3">
    <source>
        <dbReference type="PIRNR" id="PIRNR001365"/>
    </source>
</evidence>
<dbReference type="PANTHER" id="PTHR12128:SF66">
    <property type="entry name" value="4-HYDROXY-2-OXOGLUTARATE ALDOLASE, MITOCHONDRIAL"/>
    <property type="match status" value="1"/>
</dbReference>
<protein>
    <submittedName>
        <fullName evidence="5">L-2-keto-3-deoxyarabonate dehydratase</fullName>
    </submittedName>
</protein>
<feature type="binding site" evidence="4">
    <location>
        <position position="211"/>
    </location>
    <ligand>
        <name>pyruvate</name>
        <dbReference type="ChEBI" id="CHEBI:15361"/>
    </ligand>
</feature>
<evidence type="ECO:0000256" key="4">
    <source>
        <dbReference type="PIRSR" id="PIRSR001365-2"/>
    </source>
</evidence>
<gene>
    <name evidence="5" type="primary">araD</name>
    <name evidence="5" type="ORF">AGRHK599_LOCUS2991</name>
</gene>
<sequence length="302" mass="31566">MVAGLKGILPVLPTPFLADGGIDEAGMKRLVVFALDKGVDGVVFPGFASEVEALNAAERAALLKIVVDAVAGRVPVVAGASAADWREVVEHGRAASALGIRHLMVQPPKSVGTDAPALIEFLGRIVEALPEVEIILQNAPAPRGSDLSPQAIVEIVRALPQVTYVKEETLPAGPAISHIIAHAPSTLKGVIGGGGARYILDEYARGATAAMPALEIAEEHVAIDRALVAGRQEEARRIYVRTLPLLVLQAVYRMRLTKYVLARRGVIEGVGVRAPTPELDAAAIADIDANLVELGLVAAEAA</sequence>
<dbReference type="SUPFAM" id="SSF51569">
    <property type="entry name" value="Aldolase"/>
    <property type="match status" value="1"/>
</dbReference>
<evidence type="ECO:0000313" key="5">
    <source>
        <dbReference type="EMBL" id="CAD0214747.1"/>
    </source>
</evidence>
<evidence type="ECO:0000256" key="1">
    <source>
        <dbReference type="ARBA" id="ARBA00007592"/>
    </source>
</evidence>
<dbReference type="GO" id="GO:0008840">
    <property type="term" value="F:4-hydroxy-tetrahydrodipicolinate synthase activity"/>
    <property type="evidence" value="ECO:0007669"/>
    <property type="project" value="TreeGrafter"/>
</dbReference>
<dbReference type="EMBL" id="CAICSX020000002">
    <property type="protein sequence ID" value="CAD0214747.1"/>
    <property type="molecule type" value="Genomic_DNA"/>
</dbReference>
<dbReference type="Proteomes" id="UP000528185">
    <property type="component" value="Unassembled WGS sequence"/>
</dbReference>
<accession>A0AAN2A4V3</accession>
<dbReference type="AlphaFoldDB" id="A0AAN2A4V3"/>
<evidence type="ECO:0000313" key="6">
    <source>
        <dbReference type="Proteomes" id="UP000528185"/>
    </source>
</evidence>
<organism evidence="5 6">
    <name type="scientific">Rhizobium rhizogenes</name>
    <name type="common">Agrobacterium rhizogenes</name>
    <dbReference type="NCBI Taxonomy" id="359"/>
    <lineage>
        <taxon>Bacteria</taxon>
        <taxon>Pseudomonadati</taxon>
        <taxon>Pseudomonadota</taxon>
        <taxon>Alphaproteobacteria</taxon>
        <taxon>Hyphomicrobiales</taxon>
        <taxon>Rhizobiaceae</taxon>
        <taxon>Rhizobium/Agrobacterium group</taxon>
        <taxon>Rhizobium</taxon>
    </lineage>
</organism>
<dbReference type="PIRSF" id="PIRSF001365">
    <property type="entry name" value="DHDPS"/>
    <property type="match status" value="1"/>
</dbReference>
<dbReference type="Pfam" id="PF00701">
    <property type="entry name" value="DHDPS"/>
    <property type="match status" value="1"/>
</dbReference>
<proteinExistence type="inferred from homology"/>
<dbReference type="InterPro" id="IPR013785">
    <property type="entry name" value="Aldolase_TIM"/>
</dbReference>